<dbReference type="Proteomes" id="UP000694846">
    <property type="component" value="Unplaced"/>
</dbReference>
<keyword evidence="11 14" id="KW-0408">Iron</keyword>
<comment type="similarity">
    <text evidence="5 15">Belongs to the cytochrome P450 family.</text>
</comment>
<dbReference type="InterPro" id="IPR017972">
    <property type="entry name" value="Cyt_P450_CS"/>
</dbReference>
<keyword evidence="17" id="KW-1185">Reference proteome</keyword>
<name>A0A8B8G865_9HEMI</name>
<keyword evidence="7 14" id="KW-0479">Metal-binding</keyword>
<evidence type="ECO:0000256" key="4">
    <source>
        <dbReference type="ARBA" id="ARBA00004406"/>
    </source>
</evidence>
<feature type="transmembrane region" description="Helical" evidence="16">
    <location>
        <begin position="29"/>
        <end position="50"/>
    </location>
</feature>
<evidence type="ECO:0000256" key="13">
    <source>
        <dbReference type="ARBA" id="ARBA00023136"/>
    </source>
</evidence>
<comment type="cofactor">
    <cofactor evidence="1 14">
        <name>heme</name>
        <dbReference type="ChEBI" id="CHEBI:30413"/>
    </cofactor>
</comment>
<dbReference type="OrthoDB" id="1470350at2759"/>
<feature type="binding site" description="axial binding residue" evidence="14">
    <location>
        <position position="452"/>
    </location>
    <ligand>
        <name>heme</name>
        <dbReference type="ChEBI" id="CHEBI:30413"/>
    </ligand>
    <ligandPart>
        <name>Fe</name>
        <dbReference type="ChEBI" id="CHEBI:18248"/>
    </ligandPart>
</feature>
<dbReference type="InterPro" id="IPR001128">
    <property type="entry name" value="Cyt_P450"/>
</dbReference>
<dbReference type="InterPro" id="IPR002403">
    <property type="entry name" value="Cyt_P450_E_grp-IV"/>
</dbReference>
<evidence type="ECO:0000256" key="16">
    <source>
        <dbReference type="SAM" id="Phobius"/>
    </source>
</evidence>
<evidence type="ECO:0000256" key="9">
    <source>
        <dbReference type="ARBA" id="ARBA00022848"/>
    </source>
</evidence>
<dbReference type="PRINTS" id="PR00385">
    <property type="entry name" value="P450"/>
</dbReference>
<keyword evidence="16" id="KW-1133">Transmembrane helix</keyword>
<dbReference type="SUPFAM" id="SSF48264">
    <property type="entry name" value="Cytochrome P450"/>
    <property type="match status" value="1"/>
</dbReference>
<keyword evidence="9" id="KW-0492">Microsome</keyword>
<keyword evidence="13 16" id="KW-0472">Membrane</keyword>
<keyword evidence="16" id="KW-0812">Transmembrane</keyword>
<evidence type="ECO:0000256" key="5">
    <source>
        <dbReference type="ARBA" id="ARBA00010617"/>
    </source>
</evidence>
<dbReference type="RefSeq" id="XP_025418930.1">
    <property type="nucleotide sequence ID" value="XM_025563145.1"/>
</dbReference>
<feature type="transmembrane region" description="Helical" evidence="16">
    <location>
        <begin position="6"/>
        <end position="22"/>
    </location>
</feature>
<evidence type="ECO:0000256" key="7">
    <source>
        <dbReference type="ARBA" id="ARBA00022723"/>
    </source>
</evidence>
<dbReference type="Gene3D" id="1.10.630.10">
    <property type="entry name" value="Cytochrome P450"/>
    <property type="match status" value="1"/>
</dbReference>
<comment type="function">
    <text evidence="2">May be involved in the metabolism of insect hormones and in the breakdown of synthetic insecticides.</text>
</comment>
<evidence type="ECO:0000256" key="6">
    <source>
        <dbReference type="ARBA" id="ARBA00022617"/>
    </source>
</evidence>
<dbReference type="CDD" id="cd20628">
    <property type="entry name" value="CYP4"/>
    <property type="match status" value="1"/>
</dbReference>
<dbReference type="InterPro" id="IPR036396">
    <property type="entry name" value="Cyt_P450_sf"/>
</dbReference>
<evidence type="ECO:0000313" key="17">
    <source>
        <dbReference type="Proteomes" id="UP000694846"/>
    </source>
</evidence>
<dbReference type="GO" id="GO:0004497">
    <property type="term" value="F:monooxygenase activity"/>
    <property type="evidence" value="ECO:0007669"/>
    <property type="project" value="UniProtKB-KW"/>
</dbReference>
<reference evidence="18" key="1">
    <citation type="submission" date="2025-08" db="UniProtKB">
        <authorList>
            <consortium name="RefSeq"/>
        </authorList>
    </citation>
    <scope>IDENTIFICATION</scope>
    <source>
        <tissue evidence="18">Whole body</tissue>
    </source>
</reference>
<dbReference type="GO" id="GO:0016705">
    <property type="term" value="F:oxidoreductase activity, acting on paired donors, with incorporation or reduction of molecular oxygen"/>
    <property type="evidence" value="ECO:0007669"/>
    <property type="project" value="InterPro"/>
</dbReference>
<gene>
    <name evidence="18" type="primary">LOC112689431</name>
</gene>
<dbReference type="AlphaFoldDB" id="A0A8B8G865"/>
<dbReference type="GO" id="GO:0020037">
    <property type="term" value="F:heme binding"/>
    <property type="evidence" value="ECO:0007669"/>
    <property type="project" value="InterPro"/>
</dbReference>
<evidence type="ECO:0000256" key="14">
    <source>
        <dbReference type="PIRSR" id="PIRSR602403-1"/>
    </source>
</evidence>
<dbReference type="GO" id="GO:0005506">
    <property type="term" value="F:iron ion binding"/>
    <property type="evidence" value="ECO:0007669"/>
    <property type="project" value="InterPro"/>
</dbReference>
<evidence type="ECO:0000256" key="11">
    <source>
        <dbReference type="ARBA" id="ARBA00023004"/>
    </source>
</evidence>
<dbReference type="PANTHER" id="PTHR24291">
    <property type="entry name" value="CYTOCHROME P450 FAMILY 4"/>
    <property type="match status" value="1"/>
</dbReference>
<dbReference type="Pfam" id="PF00067">
    <property type="entry name" value="p450"/>
    <property type="match status" value="1"/>
</dbReference>
<proteinExistence type="inferred from homology"/>
<dbReference type="SMR" id="A0A8B8G865"/>
<evidence type="ECO:0000256" key="10">
    <source>
        <dbReference type="ARBA" id="ARBA00023002"/>
    </source>
</evidence>
<evidence type="ECO:0000256" key="3">
    <source>
        <dbReference type="ARBA" id="ARBA00004174"/>
    </source>
</evidence>
<evidence type="ECO:0000256" key="2">
    <source>
        <dbReference type="ARBA" id="ARBA00003690"/>
    </source>
</evidence>
<dbReference type="GeneID" id="112689431"/>
<dbReference type="PANTHER" id="PTHR24291:SF189">
    <property type="entry name" value="CYTOCHROME P450 4C3-RELATED"/>
    <property type="match status" value="1"/>
</dbReference>
<keyword evidence="10 15" id="KW-0560">Oxidoreductase</keyword>
<dbReference type="PROSITE" id="PS00086">
    <property type="entry name" value="CYTOCHROME_P450"/>
    <property type="match status" value="1"/>
</dbReference>
<organism evidence="17 18">
    <name type="scientific">Sipha flava</name>
    <name type="common">yellow sugarcane aphid</name>
    <dbReference type="NCBI Taxonomy" id="143950"/>
    <lineage>
        <taxon>Eukaryota</taxon>
        <taxon>Metazoa</taxon>
        <taxon>Ecdysozoa</taxon>
        <taxon>Arthropoda</taxon>
        <taxon>Hexapoda</taxon>
        <taxon>Insecta</taxon>
        <taxon>Pterygota</taxon>
        <taxon>Neoptera</taxon>
        <taxon>Paraneoptera</taxon>
        <taxon>Hemiptera</taxon>
        <taxon>Sternorrhyncha</taxon>
        <taxon>Aphidomorpha</taxon>
        <taxon>Aphidoidea</taxon>
        <taxon>Aphididae</taxon>
        <taxon>Sipha</taxon>
    </lineage>
</organism>
<comment type="subcellular location">
    <subcellularLocation>
        <location evidence="4">Endoplasmic reticulum membrane</location>
        <topology evidence="4">Peripheral membrane protein</topology>
    </subcellularLocation>
    <subcellularLocation>
        <location evidence="3">Microsome membrane</location>
        <topology evidence="3">Peripheral membrane protein</topology>
    </subcellularLocation>
</comment>
<accession>A0A8B8G865</accession>
<evidence type="ECO:0000256" key="12">
    <source>
        <dbReference type="ARBA" id="ARBA00023033"/>
    </source>
</evidence>
<evidence type="ECO:0000256" key="15">
    <source>
        <dbReference type="RuleBase" id="RU000461"/>
    </source>
</evidence>
<sequence length="517" mass="59653">MWSFMFTILSAVLVVTVMVLRFKGRRKRILAAPIPGPCGSLLIGSIPLLIHGPEKIIKNVREVYRTYENSLFKMWVGPKLCIVITRPIDIEFVMTNPKLNKKSVEYSILRESIMGQGIFSINDTIKWKYNRKMVSEGFSFPIIKSFIPIFHEEANVLEKILQNKCDSVSNECDISVPISMATMEMIGKTALGVQFNAQYYGHHRFVENLQTAMLTWEYRISHPWYLSKTLFRLSTVKYQHDRSQKIINEFTDDIIKKKINELKQNNDDEKKPTWDSEDVSRKTKTFIEVLLGNYHNMSHEQIRDELITIMIGGQETTAIANACTIFMLAHHQDVQNKVFEELELIFSVGDPTRTPTYEDLQQMTYLERVIKETLRLFSPLPLLGRSLDEEMKIGEYLCPAGSTLLIFPLFVQTSPKYYSDPEKFNPDNFLPNACRSRHPNAFLPFGAGYKNCIGIKYAMFQIKTVVSTLVRRNIFAPSNRCPTPEHLRLMFLTTLKFVDGCHVKILPRTSIPHIIQT</sequence>
<keyword evidence="12 15" id="KW-0503">Monooxygenase</keyword>
<evidence type="ECO:0000256" key="8">
    <source>
        <dbReference type="ARBA" id="ARBA00022824"/>
    </source>
</evidence>
<dbReference type="InterPro" id="IPR050196">
    <property type="entry name" value="Cytochrome_P450_Monoox"/>
</dbReference>
<dbReference type="PRINTS" id="PR00465">
    <property type="entry name" value="EP450IV"/>
</dbReference>
<evidence type="ECO:0000313" key="18">
    <source>
        <dbReference type="RefSeq" id="XP_025418930.1"/>
    </source>
</evidence>
<keyword evidence="6 14" id="KW-0349">Heme</keyword>
<dbReference type="GO" id="GO:0005789">
    <property type="term" value="C:endoplasmic reticulum membrane"/>
    <property type="evidence" value="ECO:0007669"/>
    <property type="project" value="UniProtKB-SubCell"/>
</dbReference>
<keyword evidence="8" id="KW-0256">Endoplasmic reticulum</keyword>
<evidence type="ECO:0000256" key="1">
    <source>
        <dbReference type="ARBA" id="ARBA00001971"/>
    </source>
</evidence>
<protein>
    <submittedName>
        <fullName evidence="18">Cytochrome P450 4C1-like isoform X1</fullName>
    </submittedName>
</protein>